<dbReference type="EMBL" id="PDKB01000005">
    <property type="protein sequence ID" value="RBQ29456.1"/>
    <property type="molecule type" value="Genomic_DNA"/>
</dbReference>
<feature type="transmembrane region" description="Helical" evidence="1">
    <location>
        <begin position="63"/>
        <end position="81"/>
    </location>
</feature>
<evidence type="ECO:0000313" key="2">
    <source>
        <dbReference type="EMBL" id="RBQ29456.1"/>
    </source>
</evidence>
<name>A0A366MT62_9BACT</name>
<keyword evidence="1" id="KW-1133">Transmembrane helix</keyword>
<gene>
    <name evidence="2" type="ORF">CRU91_03745</name>
</gene>
<evidence type="ECO:0000256" key="1">
    <source>
        <dbReference type="SAM" id="Phobius"/>
    </source>
</evidence>
<sequence>MENKEELLKLEIEKLKLENENLKLKNTNLTVFPIYENKVIKSNSYSYKEEVETPSEGLNNHQIALILIPIIGFIVVSYLIFTS</sequence>
<dbReference type="AlphaFoldDB" id="A0A366MT62"/>
<protein>
    <submittedName>
        <fullName evidence="2">Uncharacterized protein</fullName>
    </submittedName>
</protein>
<dbReference type="Proteomes" id="UP000252669">
    <property type="component" value="Unassembled WGS sequence"/>
</dbReference>
<comment type="caution">
    <text evidence="2">The sequence shown here is derived from an EMBL/GenBank/DDBJ whole genome shotgun (WGS) entry which is preliminary data.</text>
</comment>
<reference evidence="2 3" key="1">
    <citation type="submission" date="2017-10" db="EMBL/GenBank/DDBJ databases">
        <title>Genomics of the genus Arcobacter.</title>
        <authorList>
            <person name="Perez-Cataluna A."/>
            <person name="Figueras M.J."/>
        </authorList>
    </citation>
    <scope>NUCLEOTIDE SEQUENCE [LARGE SCALE GENOMIC DNA]</scope>
    <source>
        <strain evidence="2 3">CECT 9230</strain>
    </source>
</reference>
<evidence type="ECO:0000313" key="3">
    <source>
        <dbReference type="Proteomes" id="UP000252669"/>
    </source>
</evidence>
<organism evidence="2 3">
    <name type="scientific">Aliarcobacter vitoriensis</name>
    <dbReference type="NCBI Taxonomy" id="2011099"/>
    <lineage>
        <taxon>Bacteria</taxon>
        <taxon>Pseudomonadati</taxon>
        <taxon>Campylobacterota</taxon>
        <taxon>Epsilonproteobacteria</taxon>
        <taxon>Campylobacterales</taxon>
        <taxon>Arcobacteraceae</taxon>
        <taxon>Aliarcobacter</taxon>
    </lineage>
</organism>
<keyword evidence="3" id="KW-1185">Reference proteome</keyword>
<dbReference type="RefSeq" id="WP_113893543.1">
    <property type="nucleotide sequence ID" value="NZ_JANJGA010000001.1"/>
</dbReference>
<keyword evidence="1" id="KW-0472">Membrane</keyword>
<accession>A0A366MT62</accession>
<proteinExistence type="predicted"/>
<keyword evidence="1" id="KW-0812">Transmembrane</keyword>